<proteinExistence type="predicted"/>
<feature type="region of interest" description="Disordered" evidence="1">
    <location>
        <begin position="20"/>
        <end position="97"/>
    </location>
</feature>
<feature type="compositionally biased region" description="Polar residues" evidence="1">
    <location>
        <begin position="222"/>
        <end position="237"/>
    </location>
</feature>
<gene>
    <name evidence="2" type="ORF">PTTW11_08469</name>
</gene>
<protein>
    <submittedName>
        <fullName evidence="2">Uncharacterized protein</fullName>
    </submittedName>
</protein>
<evidence type="ECO:0000313" key="2">
    <source>
        <dbReference type="EMBL" id="CAE7199489.1"/>
    </source>
</evidence>
<evidence type="ECO:0000313" key="3">
    <source>
        <dbReference type="Proteomes" id="UP000472372"/>
    </source>
</evidence>
<feature type="compositionally biased region" description="Polar residues" evidence="1">
    <location>
        <begin position="20"/>
        <end position="30"/>
    </location>
</feature>
<sequence length="320" mass="35454">MTPPSPEFDISKLIDYYQNLTPVSSTQTTPVKPLGKKKYVRERTPSPVATIGNKTPSPPVSPKDDTAESDTRTCASHSSESTQPTKTRIVESPPERPVPVLFRPSVMPVTPCDTYQMTVPVDVTLKIETYYKDLRVEVMGFAGLCQNPSDVPTTSPISRFSQPLQVFHMQHFWPILKCKPSPSHSSSSDASLSGMPKASGSIPNTQSTELNTNDQPPPVSASEMNPASSPNTTQRLPPTTAARLESTKSRNEVESPMSPLPHVTIPNVLDTIVRAGLDGEETPYPSEHARLRYAEWEWDDKHIEEWQDDIPQTANIRRRP</sequence>
<reference evidence="2" key="1">
    <citation type="submission" date="2021-02" db="EMBL/GenBank/DDBJ databases">
        <authorList>
            <person name="Syme A R."/>
            <person name="Syme A R."/>
            <person name="Moolhuijzen P."/>
        </authorList>
    </citation>
    <scope>NUCLEOTIDE SEQUENCE</scope>
    <source>
        <strain evidence="2">W1-1</strain>
    </source>
</reference>
<feature type="compositionally biased region" description="Polar residues" evidence="1">
    <location>
        <begin position="201"/>
        <end position="214"/>
    </location>
</feature>
<feature type="compositionally biased region" description="Low complexity" evidence="1">
    <location>
        <begin position="183"/>
        <end position="193"/>
    </location>
</feature>
<feature type="compositionally biased region" description="Polar residues" evidence="1">
    <location>
        <begin position="72"/>
        <end position="86"/>
    </location>
</feature>
<name>A0A6S6WE80_9PLEO</name>
<feature type="region of interest" description="Disordered" evidence="1">
    <location>
        <begin position="183"/>
        <end position="263"/>
    </location>
</feature>
<dbReference type="AlphaFoldDB" id="A0A6S6WE80"/>
<feature type="compositionally biased region" description="Basic and acidic residues" evidence="1">
    <location>
        <begin position="62"/>
        <end position="71"/>
    </location>
</feature>
<dbReference type="EMBL" id="HG992984">
    <property type="protein sequence ID" value="CAE7199489.1"/>
    <property type="molecule type" value="Genomic_DNA"/>
</dbReference>
<organism evidence="2 3">
    <name type="scientific">Pyrenophora teres f. teres</name>
    <dbReference type="NCBI Taxonomy" id="97479"/>
    <lineage>
        <taxon>Eukaryota</taxon>
        <taxon>Fungi</taxon>
        <taxon>Dikarya</taxon>
        <taxon>Ascomycota</taxon>
        <taxon>Pezizomycotina</taxon>
        <taxon>Dothideomycetes</taxon>
        <taxon>Pleosporomycetidae</taxon>
        <taxon>Pleosporales</taxon>
        <taxon>Pleosporineae</taxon>
        <taxon>Pleosporaceae</taxon>
        <taxon>Pyrenophora</taxon>
    </lineage>
</organism>
<evidence type="ECO:0000256" key="1">
    <source>
        <dbReference type="SAM" id="MobiDB-lite"/>
    </source>
</evidence>
<dbReference type="Proteomes" id="UP000472372">
    <property type="component" value="Chromosome 8"/>
</dbReference>
<accession>A0A6S6WE80</accession>